<protein>
    <submittedName>
        <fullName evidence="1">Uncharacterized protein</fullName>
    </submittedName>
</protein>
<keyword evidence="2" id="KW-1185">Reference proteome</keyword>
<evidence type="ECO:0000313" key="1">
    <source>
        <dbReference type="EMBL" id="KAJ9074423.1"/>
    </source>
</evidence>
<reference evidence="1" key="1">
    <citation type="submission" date="2022-04" db="EMBL/GenBank/DDBJ databases">
        <title>Genome of the entomopathogenic fungus Entomophthora muscae.</title>
        <authorList>
            <person name="Elya C."/>
            <person name="Lovett B.R."/>
            <person name="Lee E."/>
            <person name="Macias A.M."/>
            <person name="Hajek A.E."/>
            <person name="De Bivort B.L."/>
            <person name="Kasson M.T."/>
            <person name="De Fine Licht H.H."/>
            <person name="Stajich J.E."/>
        </authorList>
    </citation>
    <scope>NUCLEOTIDE SEQUENCE</scope>
    <source>
        <strain evidence="1">Berkeley</strain>
    </source>
</reference>
<proteinExistence type="predicted"/>
<dbReference type="Proteomes" id="UP001165960">
    <property type="component" value="Unassembled WGS sequence"/>
</dbReference>
<name>A0ACC2TIB5_9FUNG</name>
<gene>
    <name evidence="1" type="ORF">DSO57_1006682</name>
</gene>
<sequence>MLDLLQQDPKLFLTQIQKQLAHHVIWVSERMVQLWMYEKVASVFVLTNVAGNQWDDSKDSPYDPVIKSILVQCLTSLTDDVMFVSCYKLSIAFDNFGKQGKVATQKGRKKVKRGTFIGAFLAVSAKGFVYYQKTLDFTNSYKYSHILGKLFKSWDSLKSLHWVFLSNQMEGSSTALEVIQGCGHQASFYPAGHINIHLGDAVFFNMEDTLQEHRPQVFNDLYLGVLNHKSLFGCQMMADLFAQMVLNVNMGNQLQNNKCHPCATAVTVSSIMPGIIQQSRKAQKIRKPFKKLTDLTDLNQTVD</sequence>
<accession>A0ACC2TIB5</accession>
<comment type="caution">
    <text evidence="1">The sequence shown here is derived from an EMBL/GenBank/DDBJ whole genome shotgun (WGS) entry which is preliminary data.</text>
</comment>
<evidence type="ECO:0000313" key="2">
    <source>
        <dbReference type="Proteomes" id="UP001165960"/>
    </source>
</evidence>
<dbReference type="EMBL" id="QTSX02002859">
    <property type="protein sequence ID" value="KAJ9074423.1"/>
    <property type="molecule type" value="Genomic_DNA"/>
</dbReference>
<organism evidence="1 2">
    <name type="scientific">Entomophthora muscae</name>
    <dbReference type="NCBI Taxonomy" id="34485"/>
    <lineage>
        <taxon>Eukaryota</taxon>
        <taxon>Fungi</taxon>
        <taxon>Fungi incertae sedis</taxon>
        <taxon>Zoopagomycota</taxon>
        <taxon>Entomophthoromycotina</taxon>
        <taxon>Entomophthoromycetes</taxon>
        <taxon>Entomophthorales</taxon>
        <taxon>Entomophthoraceae</taxon>
        <taxon>Entomophthora</taxon>
    </lineage>
</organism>